<dbReference type="EMBL" id="LGBR01000001">
    <property type="protein sequence ID" value="KOY50793.1"/>
    <property type="molecule type" value="Genomic_DNA"/>
</dbReference>
<dbReference type="RefSeq" id="WP_143032694.1">
    <property type="nucleotide sequence ID" value="NZ_FNUE01000001.1"/>
</dbReference>
<comment type="caution">
    <text evidence="2">The sequence shown here is derived from an EMBL/GenBank/DDBJ whole genome shotgun (WGS) entry which is preliminary data.</text>
</comment>
<evidence type="ECO:0000313" key="5">
    <source>
        <dbReference type="Proteomes" id="UP000183071"/>
    </source>
</evidence>
<evidence type="ECO:0000313" key="2">
    <source>
        <dbReference type="EMBL" id="KOY50793.1"/>
    </source>
</evidence>
<dbReference type="PATRIC" id="fig|1300348.6.peg.353"/>
<evidence type="ECO:0000313" key="4">
    <source>
        <dbReference type="Proteomes" id="UP000037716"/>
    </source>
</evidence>
<dbReference type="Proteomes" id="UP000183071">
    <property type="component" value="Unassembled WGS sequence"/>
</dbReference>
<dbReference type="Proteomes" id="UP000037716">
    <property type="component" value="Unassembled WGS sequence"/>
</dbReference>
<feature type="chain" id="PRO_5005832939" evidence="1">
    <location>
        <begin position="19"/>
        <end position="202"/>
    </location>
</feature>
<gene>
    <name evidence="2" type="ORF">I602_353</name>
    <name evidence="3" type="ORF">SAMN05444353_1432</name>
</gene>
<dbReference type="EMBL" id="FNUE01000001">
    <property type="protein sequence ID" value="SEE25969.1"/>
    <property type="molecule type" value="Genomic_DNA"/>
</dbReference>
<keyword evidence="5" id="KW-1185">Reference proteome</keyword>
<accession>A0A0M9CEE4</accession>
<feature type="signal peptide" evidence="1">
    <location>
        <begin position="1"/>
        <end position="18"/>
    </location>
</feature>
<dbReference type="STRING" id="1300348.I602_353"/>
<proteinExistence type="predicted"/>
<dbReference type="OrthoDB" id="1203247at2"/>
<sequence length="202" mass="23593">MKNIFILAAILLTNTLFSQNNNEFSTTINQVNFETDIKENYYLNDSDKFLNLFNDVNFLESNSKMNTERKFLMKSLEKENILSSNLKNKSIIVTKNKRSIDDTNSLITDTKSTFVKTIIEDKLKEELLKSLNANEALTYGDKNIDLYVEYEEMRNKLIKSYEINDSVEFQIGKSVYPYLNKILKTEIDKTLRNSLNLFVVNF</sequence>
<organism evidence="2 4">
    <name type="scientific">Polaribacter dokdonensis DSW-5</name>
    <dbReference type="NCBI Taxonomy" id="1300348"/>
    <lineage>
        <taxon>Bacteria</taxon>
        <taxon>Pseudomonadati</taxon>
        <taxon>Bacteroidota</taxon>
        <taxon>Flavobacteriia</taxon>
        <taxon>Flavobacteriales</taxon>
        <taxon>Flavobacteriaceae</taxon>
    </lineage>
</organism>
<protein>
    <submittedName>
        <fullName evidence="2">Uncharacterized protein</fullName>
    </submittedName>
</protein>
<dbReference type="AlphaFoldDB" id="A0A0M9CEE4"/>
<evidence type="ECO:0000256" key="1">
    <source>
        <dbReference type="SAM" id="SignalP"/>
    </source>
</evidence>
<reference evidence="2 4" key="1">
    <citation type="submission" date="2015-07" db="EMBL/GenBank/DDBJ databases">
        <title>Genome of Polaribacter dokdonenesis DSW-5, isolated from seawater off Dokdo in Korea.</title>
        <authorList>
            <person name="Yoon K."/>
            <person name="Song J.Y."/>
            <person name="Kim J.F."/>
        </authorList>
    </citation>
    <scope>NUCLEOTIDE SEQUENCE [LARGE SCALE GENOMIC DNA]</scope>
    <source>
        <strain evidence="2 4">DSW-5</strain>
    </source>
</reference>
<keyword evidence="1" id="KW-0732">Signal</keyword>
<reference evidence="3 5" key="2">
    <citation type="submission" date="2016-10" db="EMBL/GenBank/DDBJ databases">
        <authorList>
            <person name="Varghese N."/>
            <person name="Submissions S."/>
        </authorList>
    </citation>
    <scope>NUCLEOTIDE SEQUENCE [LARGE SCALE GENOMIC DNA]</scope>
    <source>
        <strain evidence="3 5">DSW-5</strain>
    </source>
</reference>
<name>A0A0M9CEE4_9FLAO</name>
<evidence type="ECO:0000313" key="3">
    <source>
        <dbReference type="EMBL" id="SEE25969.1"/>
    </source>
</evidence>